<dbReference type="PANTHER" id="PTHR47939:SF4">
    <property type="entry name" value="PENTACOTRIPEPTIDE-REPEAT REGION OF PRORP DOMAIN-CONTAINING PROTEIN"/>
    <property type="match status" value="1"/>
</dbReference>
<gene>
    <name evidence="4" type="ORF">H5410_013187</name>
</gene>
<feature type="repeat" description="PPR" evidence="3">
    <location>
        <begin position="189"/>
        <end position="223"/>
    </location>
</feature>
<dbReference type="Proteomes" id="UP000824120">
    <property type="component" value="Chromosome 2"/>
</dbReference>
<feature type="repeat" description="PPR" evidence="3">
    <location>
        <begin position="469"/>
        <end position="503"/>
    </location>
</feature>
<feature type="repeat" description="PPR" evidence="3">
    <location>
        <begin position="154"/>
        <end position="188"/>
    </location>
</feature>
<evidence type="ECO:0000256" key="1">
    <source>
        <dbReference type="ARBA" id="ARBA00007626"/>
    </source>
</evidence>
<dbReference type="EMBL" id="JACXVP010000002">
    <property type="protein sequence ID" value="KAG5627969.1"/>
    <property type="molecule type" value="Genomic_DNA"/>
</dbReference>
<keyword evidence="2" id="KW-0677">Repeat</keyword>
<feature type="repeat" description="PPR" evidence="3">
    <location>
        <begin position="399"/>
        <end position="433"/>
    </location>
</feature>
<dbReference type="InterPro" id="IPR011990">
    <property type="entry name" value="TPR-like_helical_dom_sf"/>
</dbReference>
<dbReference type="OrthoDB" id="185373at2759"/>
<evidence type="ECO:0000313" key="4">
    <source>
        <dbReference type="EMBL" id="KAG5627969.1"/>
    </source>
</evidence>
<proteinExistence type="inferred from homology"/>
<dbReference type="NCBIfam" id="TIGR00756">
    <property type="entry name" value="PPR"/>
    <property type="match status" value="7"/>
</dbReference>
<dbReference type="SUPFAM" id="SSF81901">
    <property type="entry name" value="HCP-like"/>
    <property type="match status" value="1"/>
</dbReference>
<dbReference type="InterPro" id="IPR050667">
    <property type="entry name" value="PPR-containing_protein"/>
</dbReference>
<dbReference type="PANTHER" id="PTHR47939">
    <property type="entry name" value="MEMBRANE-ASSOCIATED SALT-INDUCIBLE PROTEIN-LIKE"/>
    <property type="match status" value="1"/>
</dbReference>
<organism evidence="4 5">
    <name type="scientific">Solanum commersonii</name>
    <name type="common">Commerson's wild potato</name>
    <name type="synonym">Commerson's nightshade</name>
    <dbReference type="NCBI Taxonomy" id="4109"/>
    <lineage>
        <taxon>Eukaryota</taxon>
        <taxon>Viridiplantae</taxon>
        <taxon>Streptophyta</taxon>
        <taxon>Embryophyta</taxon>
        <taxon>Tracheophyta</taxon>
        <taxon>Spermatophyta</taxon>
        <taxon>Magnoliopsida</taxon>
        <taxon>eudicotyledons</taxon>
        <taxon>Gunneridae</taxon>
        <taxon>Pentapetalae</taxon>
        <taxon>asterids</taxon>
        <taxon>lamiids</taxon>
        <taxon>Solanales</taxon>
        <taxon>Solanaceae</taxon>
        <taxon>Solanoideae</taxon>
        <taxon>Solaneae</taxon>
        <taxon>Solanum</taxon>
    </lineage>
</organism>
<feature type="repeat" description="PPR" evidence="3">
    <location>
        <begin position="434"/>
        <end position="468"/>
    </location>
</feature>
<feature type="repeat" description="PPR" evidence="3">
    <location>
        <begin position="329"/>
        <end position="363"/>
    </location>
</feature>
<feature type="repeat" description="PPR" evidence="3">
    <location>
        <begin position="504"/>
        <end position="538"/>
    </location>
</feature>
<accession>A0A9J6AUE7</accession>
<dbReference type="Gene3D" id="1.25.40.10">
    <property type="entry name" value="Tetratricopeptide repeat domain"/>
    <property type="match status" value="5"/>
</dbReference>
<protein>
    <recommendedName>
        <fullName evidence="6">Pentatricopeptide repeat-containing protein</fullName>
    </recommendedName>
</protein>
<dbReference type="PROSITE" id="PS51375">
    <property type="entry name" value="PPR"/>
    <property type="match status" value="10"/>
</dbReference>
<comment type="caution">
    <text evidence="4">The sequence shown here is derived from an EMBL/GenBank/DDBJ whole genome shotgun (WGS) entry which is preliminary data.</text>
</comment>
<evidence type="ECO:0000256" key="2">
    <source>
        <dbReference type="ARBA" id="ARBA00022737"/>
    </source>
</evidence>
<name>A0A9J6AUE7_SOLCO</name>
<evidence type="ECO:0000313" key="5">
    <source>
        <dbReference type="Proteomes" id="UP000824120"/>
    </source>
</evidence>
<dbReference type="InterPro" id="IPR002885">
    <property type="entry name" value="PPR_rpt"/>
</dbReference>
<dbReference type="AlphaFoldDB" id="A0A9J6AUE7"/>
<feature type="repeat" description="PPR" evidence="3">
    <location>
        <begin position="294"/>
        <end position="328"/>
    </location>
</feature>
<sequence>MARPPFFVISLCTRQNVSSPIRNLSIAGSNGGVEGEVATQNADRSSSVNHQSERQSFAEIAKDVCKVIRTRPRWEQILLSDFPTVNFTDPRFYTEVLKAQKNVMLSLRFHFWLSSQNGFSRDQFSDEVIFSGLVQAKAASAAKCFRQNMNFVPQPSCLEAYIQCLCENGLIEDALDVFTELRGVGHCPSLRIWNSALSDSIQAGRTDIVWKLYEDMTESGVVADVDTIGHLIQAFCMENNFPEGHQLLRQVLEAGHAPSNVAFNKLIYGSCKNRDYFRLSSLLHSMIATNCSVDIFTYQHVIQGLCETRKMREAFRIFNDLKNRGYAPDMVMYTTMINGLCKMKSVGDARKLWFEMIQKGFNPNEYTYNTLIHGYLTTNRLNEAESLYKEMCDKGYGETTVTYNTMIHGLCLYGRVGEAHNLFNKMAENGVTHDVVTYTSLIQGFCKNGKIAEGLQFLYELLKQGLQPSPASYTVLIEKLCEIGHVLEAKSLWNDMQDRGVKPATSTYDSIILGLIKQGYVTEGLDWLSSMMKSRLRPRRKTFEELIYHLSQADKLDESLSILVYMLRQVKNIDGPMLLKLKSSIAALIMYIMIMPTATDRESGADSIPCRHLSPQMPLAPSYSGACDPGRMIQVRHTSEGKKRNEVHRSPPNMLPQIEVRFCATSKRFAEIGVVDVSGDVKFGGNGVFVEE</sequence>
<keyword evidence="5" id="KW-1185">Reference proteome</keyword>
<dbReference type="Pfam" id="PF01535">
    <property type="entry name" value="PPR"/>
    <property type="match status" value="2"/>
</dbReference>
<reference evidence="4 5" key="1">
    <citation type="submission" date="2020-09" db="EMBL/GenBank/DDBJ databases">
        <title>De no assembly of potato wild relative species, Solanum commersonii.</title>
        <authorList>
            <person name="Cho K."/>
        </authorList>
    </citation>
    <scope>NUCLEOTIDE SEQUENCE [LARGE SCALE GENOMIC DNA]</scope>
    <source>
        <strain evidence="4">LZ3.2</strain>
        <tissue evidence="4">Leaf</tissue>
    </source>
</reference>
<dbReference type="Pfam" id="PF13041">
    <property type="entry name" value="PPR_2"/>
    <property type="match status" value="3"/>
</dbReference>
<evidence type="ECO:0008006" key="6">
    <source>
        <dbReference type="Google" id="ProtNLM"/>
    </source>
</evidence>
<feature type="repeat" description="PPR" evidence="3">
    <location>
        <begin position="224"/>
        <end position="258"/>
    </location>
</feature>
<comment type="similarity">
    <text evidence="1">Belongs to the PPR family. P subfamily.</text>
</comment>
<feature type="repeat" description="PPR" evidence="3">
    <location>
        <begin position="364"/>
        <end position="398"/>
    </location>
</feature>
<evidence type="ECO:0000256" key="3">
    <source>
        <dbReference type="PROSITE-ProRule" id="PRU00708"/>
    </source>
</evidence>